<dbReference type="OrthoDB" id="515582at2"/>
<comment type="caution">
    <text evidence="1">The sequence shown here is derived from an EMBL/GenBank/DDBJ whole genome shotgun (WGS) entry which is preliminary data.</text>
</comment>
<reference evidence="1" key="2">
    <citation type="journal article" date="2019" name="Genome Biol. Evol.">
        <title>Day and night: Metabolic profiles and evolutionary relationships of six axenic non-marine cyanobacteria.</title>
        <authorList>
            <person name="Will S.E."/>
            <person name="Henke P."/>
            <person name="Boedeker C."/>
            <person name="Huang S."/>
            <person name="Brinkmann H."/>
            <person name="Rohde M."/>
            <person name="Jarek M."/>
            <person name="Friedl T."/>
            <person name="Seufert S."/>
            <person name="Schumacher M."/>
            <person name="Overmann J."/>
            <person name="Neumann-Schaal M."/>
            <person name="Petersen J."/>
        </authorList>
    </citation>
    <scope>NUCLEOTIDE SEQUENCE [LARGE SCALE GENOMIC DNA]</scope>
    <source>
        <strain evidence="1">PCC 7102</strain>
    </source>
</reference>
<keyword evidence="2" id="KW-1185">Reference proteome</keyword>
<dbReference type="AlphaFoldDB" id="A0A3S1CBN4"/>
<sequence>MIQQISFEQTFVTSLEKFMGKADKFIKSYYAGVSEQNQVKEIMSEVRLLALDVDLEQLEIEYQMYSDKKDLMADCDDSAWW</sequence>
<dbReference type="RefSeq" id="WP_127083266.1">
    <property type="nucleotide sequence ID" value="NZ_RSCL01000012.1"/>
</dbReference>
<evidence type="ECO:0000313" key="1">
    <source>
        <dbReference type="EMBL" id="RUT04014.1"/>
    </source>
</evidence>
<evidence type="ECO:0008006" key="3">
    <source>
        <dbReference type="Google" id="ProtNLM"/>
    </source>
</evidence>
<dbReference type="Proteomes" id="UP000271624">
    <property type="component" value="Unassembled WGS sequence"/>
</dbReference>
<proteinExistence type="predicted"/>
<organism evidence="1 2">
    <name type="scientific">Dulcicalothrix desertica PCC 7102</name>
    <dbReference type="NCBI Taxonomy" id="232991"/>
    <lineage>
        <taxon>Bacteria</taxon>
        <taxon>Bacillati</taxon>
        <taxon>Cyanobacteriota</taxon>
        <taxon>Cyanophyceae</taxon>
        <taxon>Nostocales</taxon>
        <taxon>Calotrichaceae</taxon>
        <taxon>Dulcicalothrix</taxon>
    </lineage>
</organism>
<accession>A0A3S1CBN4</accession>
<evidence type="ECO:0000313" key="2">
    <source>
        <dbReference type="Proteomes" id="UP000271624"/>
    </source>
</evidence>
<protein>
    <recommendedName>
        <fullName evidence="3">Pb-reticulocyte-binding protein</fullName>
    </recommendedName>
</protein>
<gene>
    <name evidence="1" type="ORF">DSM106972_049280</name>
</gene>
<reference evidence="1" key="1">
    <citation type="submission" date="2018-12" db="EMBL/GenBank/DDBJ databases">
        <authorList>
            <person name="Will S."/>
            <person name="Neumann-Schaal M."/>
            <person name="Henke P."/>
        </authorList>
    </citation>
    <scope>NUCLEOTIDE SEQUENCE</scope>
    <source>
        <strain evidence="1">PCC 7102</strain>
    </source>
</reference>
<dbReference type="EMBL" id="RSCL01000012">
    <property type="protein sequence ID" value="RUT04014.1"/>
    <property type="molecule type" value="Genomic_DNA"/>
</dbReference>
<name>A0A3S1CBN4_9CYAN</name>